<evidence type="ECO:0000256" key="11">
    <source>
        <dbReference type="ARBA" id="ARBA00023033"/>
    </source>
</evidence>
<evidence type="ECO:0000256" key="1">
    <source>
        <dbReference type="ARBA" id="ARBA00001971"/>
    </source>
</evidence>
<evidence type="ECO:0000256" key="6">
    <source>
        <dbReference type="ARBA" id="ARBA00022692"/>
    </source>
</evidence>
<accession>F8NH88</accession>
<keyword evidence="5" id="KW-0349">Heme</keyword>
<dbReference type="PRINTS" id="PR00385">
    <property type="entry name" value="P450"/>
</dbReference>
<keyword evidence="11" id="KW-0503">Monooxygenase</keyword>
<feature type="chain" id="PRO_5003375663" description="Cytochrome P450" evidence="13">
    <location>
        <begin position="24"/>
        <end position="1007"/>
    </location>
</feature>
<gene>
    <name evidence="14" type="ORF">SERLADRAFT_433647</name>
</gene>
<dbReference type="GO" id="GO:0016020">
    <property type="term" value="C:membrane"/>
    <property type="evidence" value="ECO:0007669"/>
    <property type="project" value="UniProtKB-SubCell"/>
</dbReference>
<evidence type="ECO:0000256" key="2">
    <source>
        <dbReference type="ARBA" id="ARBA00004370"/>
    </source>
</evidence>
<evidence type="ECO:0000256" key="9">
    <source>
        <dbReference type="ARBA" id="ARBA00023002"/>
    </source>
</evidence>
<evidence type="ECO:0000256" key="8">
    <source>
        <dbReference type="ARBA" id="ARBA00022989"/>
    </source>
</evidence>
<dbReference type="GO" id="GO:0004497">
    <property type="term" value="F:monooxygenase activity"/>
    <property type="evidence" value="ECO:0007669"/>
    <property type="project" value="UniProtKB-KW"/>
</dbReference>
<dbReference type="InterPro" id="IPR036396">
    <property type="entry name" value="Cyt_P450_sf"/>
</dbReference>
<evidence type="ECO:0000256" key="7">
    <source>
        <dbReference type="ARBA" id="ARBA00022723"/>
    </source>
</evidence>
<dbReference type="GO" id="GO:0005506">
    <property type="term" value="F:iron ion binding"/>
    <property type="evidence" value="ECO:0007669"/>
    <property type="project" value="InterPro"/>
</dbReference>
<evidence type="ECO:0000256" key="5">
    <source>
        <dbReference type="ARBA" id="ARBA00022617"/>
    </source>
</evidence>
<name>F8NH88_SERL9</name>
<keyword evidence="7" id="KW-0479">Metal-binding</keyword>
<evidence type="ECO:0000256" key="12">
    <source>
        <dbReference type="ARBA" id="ARBA00023136"/>
    </source>
</evidence>
<dbReference type="InterPro" id="IPR017972">
    <property type="entry name" value="Cyt_P450_CS"/>
</dbReference>
<dbReference type="InterPro" id="IPR050121">
    <property type="entry name" value="Cytochrome_P450_monoxygenase"/>
</dbReference>
<dbReference type="GeneID" id="18814222"/>
<keyword evidence="13" id="KW-0732">Signal</keyword>
<dbReference type="PANTHER" id="PTHR24305">
    <property type="entry name" value="CYTOCHROME P450"/>
    <property type="match status" value="1"/>
</dbReference>
<keyword evidence="12" id="KW-0472">Membrane</keyword>
<comment type="pathway">
    <text evidence="3">Secondary metabolite biosynthesis; terpenoid biosynthesis.</text>
</comment>
<comment type="cofactor">
    <cofactor evidence="1">
        <name>heme</name>
        <dbReference type="ChEBI" id="CHEBI:30413"/>
    </cofactor>
</comment>
<reference evidence="14" key="1">
    <citation type="submission" date="2011-04" db="EMBL/GenBank/DDBJ databases">
        <title>Evolution of plant cell wall degrading machinery underlies the functional diversity of forest fungi.</title>
        <authorList>
            <consortium name="US DOE Joint Genome Institute (JGI-PGF)"/>
            <person name="Eastwood D.C."/>
            <person name="Floudas D."/>
            <person name="Binder M."/>
            <person name="Majcherczyk A."/>
            <person name="Schneider P."/>
            <person name="Aerts A."/>
            <person name="Asiegbu F.O."/>
            <person name="Baker S.E."/>
            <person name="Barry K."/>
            <person name="Bendiksby M."/>
            <person name="Blumentritt M."/>
            <person name="Coutinho P.M."/>
            <person name="Cullen D."/>
            <person name="Cullen D."/>
            <person name="Gathman A."/>
            <person name="Goodell B."/>
            <person name="Henrissat B."/>
            <person name="Ihrmark K."/>
            <person name="Kauserud H."/>
            <person name="Kohler A."/>
            <person name="LaButti K."/>
            <person name="Lapidus A."/>
            <person name="Lavin J.L."/>
            <person name="Lee Y.-H."/>
            <person name="Lindquist E."/>
            <person name="Lilly W."/>
            <person name="Lucas S."/>
            <person name="Morin E."/>
            <person name="Murat C."/>
            <person name="Oguiza J.A."/>
            <person name="Park J."/>
            <person name="Pisabarro A.G."/>
            <person name="Riley R."/>
            <person name="Rosling A."/>
            <person name="Salamov A."/>
            <person name="Schmidt O."/>
            <person name="Schmutz J."/>
            <person name="Skrede I."/>
            <person name="Stenlid J."/>
            <person name="Wiebenga A."/>
            <person name="Xie X."/>
            <person name="Kues U."/>
            <person name="Hibbett D.S."/>
            <person name="Hoffmeister D."/>
            <person name="Hogberg N."/>
            <person name="Martin F."/>
            <person name="Grigoriev I.V."/>
            <person name="Watkinson S.C."/>
        </authorList>
    </citation>
    <scope>NUCLEOTIDE SEQUENCE</scope>
    <source>
        <strain evidence="14">S7.9</strain>
    </source>
</reference>
<evidence type="ECO:0000256" key="10">
    <source>
        <dbReference type="ARBA" id="ARBA00023004"/>
    </source>
</evidence>
<comment type="subcellular location">
    <subcellularLocation>
        <location evidence="2">Membrane</location>
    </subcellularLocation>
</comment>
<keyword evidence="6" id="KW-0812">Transmembrane</keyword>
<sequence>MLISGLNLQTLLILLGSVALLRTAKVYTNFRRAIRSISGPRNLPGHRTFLSSSAIIVNFLPPIRGISLGRDGLWNFKHSIFAEKGLDIVSNIAAWPKTRVSLWIADADVIKEIVWSRSLFPKPLQQYKVLTFFGGNVVSSEGDEWKRYRKIVAPAFTDRNNKLVWDETCRIMLDLFNNVWTGKDEVTIDHGVDLTLPIALFVIGAAGFGRRISWQEDAIIPPGHKMTFRDSLHIVTTNLAIKLVTPKWAYGLNKRLERVGLAFDELERYLYEMIQSRKSGEIKEERHDLFNSLLAANDDMDLNTDEVRLADSELVALYPDEQEILYNHVKSVLPDGRMPTYEDMPQLNRSLAVFNETLRMFPPVTGIPKNSAEDATFVVRNAAGENTTVAVPKDTKLTFDVPGLHYNPRYWEDPHTFKPSRFLGDWNRDAFIPFSAGHRGCVGRKFSETEGTAVLTLLIMQYKVEIQDERQFRSETFEQKKARVLDISGLNLQTLLKLLGSVALLRAAQVYIDFRRAIRSTKYLPGHRTLLSSTTILGNLVPAIRGISLGRDGLWNFKHSIFAEKGLDIISSIAAWPISRISIWVADAEVIKEIVWSRSRFPKPLHQYSFITFFGGNIVVSEGDEWKRYRKIVAPAFSDRNNKLVWDETCRIMLDLFDHAWAGKDEITIDHGVDLTLPIALFVIGAAGFGRSISWQEDEIIPPGHKMTFKDSLHTVTTNLIIKLVVPKWAYGLSKRLERVGLAFDELERYLYEMIQSRKNGEAKEERHDLFNSLLAANDDVDLTSDEVRLSDSELIVAGHETTAHSLCFSLAMLALYPDEQEIIYNQIRSVLPDGRMPEQTYEDMPRLTRSLAVFNETLRMFPPVTGIPKTSVEDATFVVPNAAGENTTVTVPQGSVMDLDVAGLHYNPRYWEEPHTFKPSRFLGDWNRDAFIPFSAGYRGCVGRKFSETEGTAVLTLFVMQFKIEIKDEPQFRSETFEQKKARVLDAKSGITLAPTRTPLVFKRRK</sequence>
<dbReference type="Pfam" id="PF00067">
    <property type="entry name" value="p450"/>
    <property type="match status" value="3"/>
</dbReference>
<dbReference type="AlphaFoldDB" id="F8NH88"/>
<dbReference type="Proteomes" id="UP000008064">
    <property type="component" value="Unassembled WGS sequence"/>
</dbReference>
<comment type="similarity">
    <text evidence="4">Belongs to the cytochrome P450 family.</text>
</comment>
<dbReference type="InterPro" id="IPR001128">
    <property type="entry name" value="Cyt_P450"/>
</dbReference>
<dbReference type="SUPFAM" id="SSF48264">
    <property type="entry name" value="Cytochrome P450"/>
    <property type="match status" value="2"/>
</dbReference>
<protein>
    <recommendedName>
        <fullName evidence="15">Cytochrome P450</fullName>
    </recommendedName>
</protein>
<dbReference type="PROSITE" id="PS00086">
    <property type="entry name" value="CYTOCHROME_P450"/>
    <property type="match status" value="2"/>
</dbReference>
<evidence type="ECO:0000256" key="4">
    <source>
        <dbReference type="ARBA" id="ARBA00010617"/>
    </source>
</evidence>
<dbReference type="PRINTS" id="PR00463">
    <property type="entry name" value="EP450I"/>
</dbReference>
<evidence type="ECO:0000256" key="3">
    <source>
        <dbReference type="ARBA" id="ARBA00004721"/>
    </source>
</evidence>
<feature type="signal peptide" evidence="13">
    <location>
        <begin position="1"/>
        <end position="23"/>
    </location>
</feature>
<evidence type="ECO:0000313" key="14">
    <source>
        <dbReference type="EMBL" id="EGO29677.1"/>
    </source>
</evidence>
<dbReference type="GO" id="GO:0016705">
    <property type="term" value="F:oxidoreductase activity, acting on paired donors, with incorporation or reduction of molecular oxygen"/>
    <property type="evidence" value="ECO:0007669"/>
    <property type="project" value="InterPro"/>
</dbReference>
<dbReference type="InterPro" id="IPR002401">
    <property type="entry name" value="Cyt_P450_E_grp-I"/>
</dbReference>
<dbReference type="KEGG" id="sla:SERLADRAFT_433647"/>
<dbReference type="RefSeq" id="XP_007313919.1">
    <property type="nucleotide sequence ID" value="XM_007313857.1"/>
</dbReference>
<organism>
    <name type="scientific">Serpula lacrymans var. lacrymans (strain S7.9)</name>
    <name type="common">Dry rot fungus</name>
    <dbReference type="NCBI Taxonomy" id="578457"/>
    <lineage>
        <taxon>Eukaryota</taxon>
        <taxon>Fungi</taxon>
        <taxon>Dikarya</taxon>
        <taxon>Basidiomycota</taxon>
        <taxon>Agaricomycotina</taxon>
        <taxon>Agaricomycetes</taxon>
        <taxon>Agaricomycetidae</taxon>
        <taxon>Boletales</taxon>
        <taxon>Coniophorineae</taxon>
        <taxon>Serpulaceae</taxon>
        <taxon>Serpula</taxon>
    </lineage>
</organism>
<evidence type="ECO:0000256" key="13">
    <source>
        <dbReference type="SAM" id="SignalP"/>
    </source>
</evidence>
<evidence type="ECO:0008006" key="15">
    <source>
        <dbReference type="Google" id="ProtNLM"/>
    </source>
</evidence>
<dbReference type="PANTHER" id="PTHR24305:SF166">
    <property type="entry name" value="CYTOCHROME P450 12A4, MITOCHONDRIAL-RELATED"/>
    <property type="match status" value="1"/>
</dbReference>
<keyword evidence="10" id="KW-0408">Iron</keyword>
<keyword evidence="9" id="KW-0560">Oxidoreductase</keyword>
<keyword evidence="8" id="KW-1133">Transmembrane helix</keyword>
<dbReference type="GO" id="GO:0020037">
    <property type="term" value="F:heme binding"/>
    <property type="evidence" value="ECO:0007669"/>
    <property type="project" value="InterPro"/>
</dbReference>
<proteinExistence type="inferred from homology"/>
<dbReference type="HOGENOM" id="CLU_279004_0_0_1"/>
<dbReference type="Gene3D" id="1.10.630.10">
    <property type="entry name" value="Cytochrome P450"/>
    <property type="match status" value="3"/>
</dbReference>
<dbReference type="OrthoDB" id="1470350at2759"/>
<dbReference type="EMBL" id="GL945429">
    <property type="protein sequence ID" value="EGO29677.1"/>
    <property type="molecule type" value="Genomic_DNA"/>
</dbReference>